<dbReference type="GO" id="GO:0016226">
    <property type="term" value="P:iron-sulfur cluster assembly"/>
    <property type="evidence" value="ECO:0007669"/>
    <property type="project" value="InterPro"/>
</dbReference>
<evidence type="ECO:0000313" key="4">
    <source>
        <dbReference type="Proteomes" id="UP000292052"/>
    </source>
</evidence>
<dbReference type="CDD" id="cd20264">
    <property type="entry name" value="Complex1_LYR_LYRM4"/>
    <property type="match status" value="1"/>
</dbReference>
<dbReference type="GO" id="GO:1990221">
    <property type="term" value="C:L-cysteine desulfurase complex"/>
    <property type="evidence" value="ECO:0007669"/>
    <property type="project" value="TreeGrafter"/>
</dbReference>
<feature type="domain" description="Complex 1 LYR protein" evidence="2">
    <location>
        <begin position="4"/>
        <end position="61"/>
    </location>
</feature>
<dbReference type="EMBL" id="QDEB01029998">
    <property type="protein sequence ID" value="RZC39985.1"/>
    <property type="molecule type" value="Genomic_DNA"/>
</dbReference>
<evidence type="ECO:0000313" key="3">
    <source>
        <dbReference type="EMBL" id="RZC39985.1"/>
    </source>
</evidence>
<dbReference type="AlphaFoldDB" id="A0A482W4Y6"/>
<dbReference type="STRING" id="1661398.A0A482W4Y6"/>
<keyword evidence="4" id="KW-1185">Reference proteome</keyword>
<dbReference type="InterPro" id="IPR045297">
    <property type="entry name" value="Complex1_LYR_LYRM4"/>
</dbReference>
<proteinExistence type="inferred from homology"/>
<dbReference type="PANTHER" id="PTHR13166">
    <property type="entry name" value="PROTEIN C6ORF149"/>
    <property type="match status" value="1"/>
</dbReference>
<dbReference type="InterPro" id="IPR008011">
    <property type="entry name" value="Complex1_LYR_dom"/>
</dbReference>
<dbReference type="OrthoDB" id="275715at2759"/>
<dbReference type="GO" id="GO:0005739">
    <property type="term" value="C:mitochondrion"/>
    <property type="evidence" value="ECO:0007669"/>
    <property type="project" value="TreeGrafter"/>
</dbReference>
<accession>A0A482W4Y6</accession>
<comment type="caution">
    <text evidence="3">The sequence shown here is derived from an EMBL/GenBank/DDBJ whole genome shotgun (WGS) entry which is preliminary data.</text>
</comment>
<gene>
    <name evidence="3" type="ORF">BDFB_001084</name>
</gene>
<comment type="similarity">
    <text evidence="1">Belongs to the complex I LYR family.</text>
</comment>
<organism evidence="3 4">
    <name type="scientific">Asbolus verrucosus</name>
    <name type="common">Desert ironclad beetle</name>
    <dbReference type="NCBI Taxonomy" id="1661398"/>
    <lineage>
        <taxon>Eukaryota</taxon>
        <taxon>Metazoa</taxon>
        <taxon>Ecdysozoa</taxon>
        <taxon>Arthropoda</taxon>
        <taxon>Hexapoda</taxon>
        <taxon>Insecta</taxon>
        <taxon>Pterygota</taxon>
        <taxon>Neoptera</taxon>
        <taxon>Endopterygota</taxon>
        <taxon>Coleoptera</taxon>
        <taxon>Polyphaga</taxon>
        <taxon>Cucujiformia</taxon>
        <taxon>Tenebrionidae</taxon>
        <taxon>Pimeliinae</taxon>
        <taxon>Asbolus</taxon>
    </lineage>
</organism>
<dbReference type="InterPro" id="IPR051522">
    <property type="entry name" value="ISC_assembly_LYR"/>
</dbReference>
<dbReference type="Pfam" id="PF05347">
    <property type="entry name" value="Complex1_LYR"/>
    <property type="match status" value="1"/>
</dbReference>
<evidence type="ECO:0000259" key="2">
    <source>
        <dbReference type="Pfam" id="PF05347"/>
    </source>
</evidence>
<name>A0A482W4Y6_ASBVE</name>
<sequence>MSKRHALQLYKSLIRESKKFPAYNVRNYALRKIRDSFRENRHLTDPEVIKNQLEEGTKNLELIKRQVVIGHMYSTDKLVIEHVTGRK</sequence>
<reference evidence="3 4" key="1">
    <citation type="submission" date="2017-03" db="EMBL/GenBank/DDBJ databases">
        <title>Genome of the blue death feigning beetle - Asbolus verrucosus.</title>
        <authorList>
            <person name="Rider S.D."/>
        </authorList>
    </citation>
    <scope>NUCLEOTIDE SEQUENCE [LARGE SCALE GENOMIC DNA]</scope>
    <source>
        <strain evidence="3">Butters</strain>
        <tissue evidence="3">Head and leg muscle</tissue>
    </source>
</reference>
<protein>
    <submittedName>
        <fullName evidence="3">Bcn92</fullName>
    </submittedName>
</protein>
<dbReference type="Proteomes" id="UP000292052">
    <property type="component" value="Unassembled WGS sequence"/>
</dbReference>
<evidence type="ECO:0000256" key="1">
    <source>
        <dbReference type="ARBA" id="ARBA00009508"/>
    </source>
</evidence>
<dbReference type="PANTHER" id="PTHR13166:SF7">
    <property type="entry name" value="LYR MOTIF-CONTAINING PROTEIN 4"/>
    <property type="match status" value="1"/>
</dbReference>